<name>A0A8J3G6L9_9BACT</name>
<dbReference type="Gene3D" id="1.10.579.10">
    <property type="entry name" value="DNA Cyclobutane Dipyrimidine Photolyase, subunit A, domain 3"/>
    <property type="match status" value="1"/>
</dbReference>
<dbReference type="EMBL" id="BMYF01000020">
    <property type="protein sequence ID" value="GHB47291.1"/>
    <property type="molecule type" value="Genomic_DNA"/>
</dbReference>
<organism evidence="1 2">
    <name type="scientific">Mongoliitalea lutea</name>
    <dbReference type="NCBI Taxonomy" id="849756"/>
    <lineage>
        <taxon>Bacteria</taxon>
        <taxon>Pseudomonadati</taxon>
        <taxon>Bacteroidota</taxon>
        <taxon>Cytophagia</taxon>
        <taxon>Cytophagales</taxon>
        <taxon>Cyclobacteriaceae</taxon>
        <taxon>Mongoliitalea</taxon>
    </lineage>
</organism>
<reference evidence="1" key="2">
    <citation type="submission" date="2020-09" db="EMBL/GenBank/DDBJ databases">
        <authorList>
            <person name="Sun Q."/>
            <person name="Kim S."/>
        </authorList>
    </citation>
    <scope>NUCLEOTIDE SEQUENCE</scope>
    <source>
        <strain evidence="1">KCTC 23224</strain>
    </source>
</reference>
<keyword evidence="2" id="KW-1185">Reference proteome</keyword>
<dbReference type="RefSeq" id="WP_189584550.1">
    <property type="nucleotide sequence ID" value="NZ_BMYF01000020.1"/>
</dbReference>
<comment type="caution">
    <text evidence="1">The sequence shown here is derived from an EMBL/GenBank/DDBJ whole genome shotgun (WGS) entry which is preliminary data.</text>
</comment>
<dbReference type="InterPro" id="IPR014729">
    <property type="entry name" value="Rossmann-like_a/b/a_fold"/>
</dbReference>
<dbReference type="SUPFAM" id="SSF48173">
    <property type="entry name" value="Cryptochrome/photolyase FAD-binding domain"/>
    <property type="match status" value="1"/>
</dbReference>
<dbReference type="Proteomes" id="UP000642809">
    <property type="component" value="Unassembled WGS sequence"/>
</dbReference>
<dbReference type="Pfam" id="PF04244">
    <property type="entry name" value="DPRP"/>
    <property type="match status" value="1"/>
</dbReference>
<sequence length="509" mass="60349">MAQTLRLILGDQLNSQHSWFQQVQPHVTYVIMEMRQETDYVKHHIQKIIGFFVAMRAFAEQLRNQGHNVIYYELDHEDNNQSLELNLQQLIAKHGIERFEYQLPDEYRLDEQLKNFCEQLSIPSQAYDTEHFLTTRTFLNEFFHGKKTYLMESFYREMRKKYAILMDGKEPLTGKWNYDHDNRNKLKDPLLIQEPKTHTRDVREILSLLEGSRTSWIGTVNPQKFDWPCTREEGLEVLEYFCKQLLPHFGQYQDAMYTGHAFLFHSRLSFAMNSKLISPLEVVSAVEKYWYAHQDKVDIAQVEGFIRQIIGWREYMRGIYWAKMPEYAELNFFGHDRKLPEWFWTGKTSMNCLKHAIGQSLEHAYAHHIQRLMVTGNFMLLAGIDPDDVDAWYLGIYIDAIEWVEITNTRGMSQFADGGIVGTKPYVSSANYIDKMSNYCDSCKYDKKKKTGVNACPFNSLYWDFYHRNEDKLAKNPRIGMMYRTWSKMNNRQEILNQAKTYLENIDKL</sequence>
<dbReference type="InterPro" id="IPR007357">
    <property type="entry name" value="PhrB-like"/>
</dbReference>
<dbReference type="Gene3D" id="3.40.50.620">
    <property type="entry name" value="HUPs"/>
    <property type="match status" value="1"/>
</dbReference>
<dbReference type="Gene3D" id="1.10.10.1710">
    <property type="entry name" value="Deoxyribodipyrimidine photolyase-related"/>
    <property type="match status" value="1"/>
</dbReference>
<dbReference type="Gene3D" id="1.25.40.80">
    <property type="match status" value="1"/>
</dbReference>
<protein>
    <submittedName>
        <fullName evidence="1">Cryptochrome/photolyase family protein</fullName>
    </submittedName>
</protein>
<gene>
    <name evidence="1" type="ORF">GCM10008106_30310</name>
</gene>
<dbReference type="AlphaFoldDB" id="A0A8J3G6L9"/>
<dbReference type="InterPro" id="IPR052551">
    <property type="entry name" value="UV-DNA_repair_photolyase"/>
</dbReference>
<accession>A0A8J3G6L9</accession>
<evidence type="ECO:0000313" key="2">
    <source>
        <dbReference type="Proteomes" id="UP000642809"/>
    </source>
</evidence>
<dbReference type="InterPro" id="IPR036134">
    <property type="entry name" value="Crypto/Photolyase_FAD-like_sf"/>
</dbReference>
<dbReference type="PANTHER" id="PTHR38657">
    <property type="entry name" value="SLR1343 PROTEIN"/>
    <property type="match status" value="1"/>
</dbReference>
<dbReference type="PANTHER" id="PTHR38657:SF1">
    <property type="entry name" value="SLR1343 PROTEIN"/>
    <property type="match status" value="1"/>
</dbReference>
<proteinExistence type="predicted"/>
<evidence type="ECO:0000313" key="1">
    <source>
        <dbReference type="EMBL" id="GHB47291.1"/>
    </source>
</evidence>
<reference evidence="1" key="1">
    <citation type="journal article" date="2014" name="Int. J. Syst. Evol. Microbiol.">
        <title>Complete genome sequence of Corynebacterium casei LMG S-19264T (=DSM 44701T), isolated from a smear-ripened cheese.</title>
        <authorList>
            <consortium name="US DOE Joint Genome Institute (JGI-PGF)"/>
            <person name="Walter F."/>
            <person name="Albersmeier A."/>
            <person name="Kalinowski J."/>
            <person name="Ruckert C."/>
        </authorList>
    </citation>
    <scope>NUCLEOTIDE SEQUENCE</scope>
    <source>
        <strain evidence="1">KCTC 23224</strain>
    </source>
</reference>